<dbReference type="PANTHER" id="PTHR48100">
    <property type="entry name" value="BROAD-SPECIFICITY PHOSPHATASE YOR283W-RELATED"/>
    <property type="match status" value="1"/>
</dbReference>
<dbReference type="AlphaFoldDB" id="A0A6N2TV86"/>
<dbReference type="EMBL" id="CACRSM010000002">
    <property type="protein sequence ID" value="VYT07326.1"/>
    <property type="molecule type" value="Genomic_DNA"/>
</dbReference>
<gene>
    <name evidence="1" type="primary">cobC</name>
    <name evidence="1" type="ORF">AOLFYP35_01457</name>
</gene>
<sequence length="223" mass="24130">MKLALIRHGQTPANITASLDTRLPGLPLTELGLSQAENLKERFVREVAGQLDALTVSAMKRTQQTAEPLCELFGVTPVVTAQIREVSAGDLEMSCDPVAIRIYVEACAAWMQGDFAHRMPGAEDGYEFLGRVIPEIQAVMERAYSVAADQGIGALVAHGGLIRVISAYLSEDIRRGIPLTRFMSNTGIVVFDVDIEEIRALSRGGVFASLSAISWDGDQLRGD</sequence>
<keyword evidence="1" id="KW-0378">Hydrolase</keyword>
<reference evidence="1" key="1">
    <citation type="submission" date="2019-11" db="EMBL/GenBank/DDBJ databases">
        <authorList>
            <person name="Feng L."/>
        </authorList>
    </citation>
    <scope>NUCLEOTIDE SEQUENCE</scope>
    <source>
        <strain evidence="1">AodontolyticusLFYP35</strain>
    </source>
</reference>
<proteinExistence type="predicted"/>
<dbReference type="SMART" id="SM00855">
    <property type="entry name" value="PGAM"/>
    <property type="match status" value="1"/>
</dbReference>
<dbReference type="PROSITE" id="PS00175">
    <property type="entry name" value="PG_MUTASE"/>
    <property type="match status" value="1"/>
</dbReference>
<dbReference type="PANTHER" id="PTHR48100:SF58">
    <property type="entry name" value="PE-PGRS FAMILY PROTEIN PE_PGRS11"/>
    <property type="match status" value="1"/>
</dbReference>
<name>A0A6N2TV86_9ACTO</name>
<protein>
    <submittedName>
        <fullName evidence="1">Alpha-ribazole phosphatase</fullName>
        <ecNumber evidence="1">3.1.3.73</ecNumber>
    </submittedName>
</protein>
<dbReference type="InterPro" id="IPR001345">
    <property type="entry name" value="PG/BPGM_mutase_AS"/>
</dbReference>
<accession>A0A6N2TV86</accession>
<dbReference type="InterPro" id="IPR029033">
    <property type="entry name" value="His_PPase_superfam"/>
</dbReference>
<dbReference type="Gene3D" id="3.40.50.1240">
    <property type="entry name" value="Phosphoglycerate mutase-like"/>
    <property type="match status" value="1"/>
</dbReference>
<dbReference type="Pfam" id="PF00300">
    <property type="entry name" value="His_Phos_1"/>
    <property type="match status" value="1"/>
</dbReference>
<dbReference type="GO" id="GO:0005737">
    <property type="term" value="C:cytoplasm"/>
    <property type="evidence" value="ECO:0007669"/>
    <property type="project" value="TreeGrafter"/>
</dbReference>
<dbReference type="SUPFAM" id="SSF53254">
    <property type="entry name" value="Phosphoglycerate mutase-like"/>
    <property type="match status" value="1"/>
</dbReference>
<evidence type="ECO:0000313" key="1">
    <source>
        <dbReference type="EMBL" id="VYT07326.1"/>
    </source>
</evidence>
<organism evidence="1">
    <name type="scientific">Schaalia odontolytica</name>
    <dbReference type="NCBI Taxonomy" id="1660"/>
    <lineage>
        <taxon>Bacteria</taxon>
        <taxon>Bacillati</taxon>
        <taxon>Actinomycetota</taxon>
        <taxon>Actinomycetes</taxon>
        <taxon>Actinomycetales</taxon>
        <taxon>Actinomycetaceae</taxon>
        <taxon>Schaalia</taxon>
    </lineage>
</organism>
<dbReference type="CDD" id="cd07067">
    <property type="entry name" value="HP_PGM_like"/>
    <property type="match status" value="1"/>
</dbReference>
<dbReference type="InterPro" id="IPR013078">
    <property type="entry name" value="His_Pase_superF_clade-1"/>
</dbReference>
<dbReference type="EC" id="3.1.3.73" evidence="1"/>
<dbReference type="InterPro" id="IPR050275">
    <property type="entry name" value="PGM_Phosphatase"/>
</dbReference>
<dbReference type="GO" id="GO:0043755">
    <property type="term" value="F:alpha-ribazole phosphatase activity"/>
    <property type="evidence" value="ECO:0007669"/>
    <property type="project" value="UniProtKB-EC"/>
</dbReference>